<protein>
    <recommendedName>
        <fullName evidence="1">RNase H type-1 domain-containing protein</fullName>
    </recommendedName>
</protein>
<evidence type="ECO:0000313" key="2">
    <source>
        <dbReference type="EMBL" id="KAK8498321.1"/>
    </source>
</evidence>
<name>A0ABR2AVY2_9ROSI</name>
<keyword evidence="3" id="KW-1185">Reference proteome</keyword>
<accession>A0ABR2AVY2</accession>
<comment type="caution">
    <text evidence="2">The sequence shown here is derived from an EMBL/GenBank/DDBJ whole genome shotgun (WGS) entry which is preliminary data.</text>
</comment>
<dbReference type="PANTHER" id="PTHR47074">
    <property type="entry name" value="BNAC02G40300D PROTEIN"/>
    <property type="match status" value="1"/>
</dbReference>
<evidence type="ECO:0000313" key="3">
    <source>
        <dbReference type="Proteomes" id="UP001472677"/>
    </source>
</evidence>
<dbReference type="PANTHER" id="PTHR47074:SF61">
    <property type="entry name" value="RNASE H TYPE-1 DOMAIN-CONTAINING PROTEIN"/>
    <property type="match status" value="1"/>
</dbReference>
<dbReference type="InterPro" id="IPR002156">
    <property type="entry name" value="RNaseH_domain"/>
</dbReference>
<dbReference type="Pfam" id="PF13456">
    <property type="entry name" value="RVT_3"/>
    <property type="match status" value="1"/>
</dbReference>
<gene>
    <name evidence="2" type="ORF">V6N12_024984</name>
</gene>
<dbReference type="EMBL" id="JBBPBM010000270">
    <property type="protein sequence ID" value="KAK8498321.1"/>
    <property type="molecule type" value="Genomic_DNA"/>
</dbReference>
<reference evidence="2 3" key="1">
    <citation type="journal article" date="2024" name="G3 (Bethesda)">
        <title>Genome assembly of Hibiscus sabdariffa L. provides insights into metabolisms of medicinal natural products.</title>
        <authorList>
            <person name="Kim T."/>
        </authorList>
    </citation>
    <scope>NUCLEOTIDE SEQUENCE [LARGE SCALE GENOMIC DNA]</scope>
    <source>
        <strain evidence="2">TK-2024</strain>
        <tissue evidence="2">Old leaves</tissue>
    </source>
</reference>
<sequence length="259" mass="29366">MICCLRHSERRRIGNQAININYMLVSGLIDASTKTWKLDVLNDLFDVEHVSKICTIPLSKLGMCDELIWRHDGSGSYTVKSGYRLLCEDVHIVYASESIDHIMRDCWFVRQVLETQGVQFPTPIVDVDWKDWLVLTFCSLSAKHKIVLMVTFWTTWYARNKAPMEKVIKLTFDAAYDAQSSKSFSGVICRDSVGFIMAGLEGDSLTVIKKVCSKTADVSLISPVIYDIREIAKEFEDVTFCFTHREAHGAAHALAREGK</sequence>
<organism evidence="2 3">
    <name type="scientific">Hibiscus sabdariffa</name>
    <name type="common">roselle</name>
    <dbReference type="NCBI Taxonomy" id="183260"/>
    <lineage>
        <taxon>Eukaryota</taxon>
        <taxon>Viridiplantae</taxon>
        <taxon>Streptophyta</taxon>
        <taxon>Embryophyta</taxon>
        <taxon>Tracheophyta</taxon>
        <taxon>Spermatophyta</taxon>
        <taxon>Magnoliopsida</taxon>
        <taxon>eudicotyledons</taxon>
        <taxon>Gunneridae</taxon>
        <taxon>Pentapetalae</taxon>
        <taxon>rosids</taxon>
        <taxon>malvids</taxon>
        <taxon>Malvales</taxon>
        <taxon>Malvaceae</taxon>
        <taxon>Malvoideae</taxon>
        <taxon>Hibiscus</taxon>
    </lineage>
</organism>
<proteinExistence type="predicted"/>
<feature type="domain" description="RNase H type-1" evidence="1">
    <location>
        <begin position="200"/>
        <end position="257"/>
    </location>
</feature>
<dbReference type="InterPro" id="IPR052929">
    <property type="entry name" value="RNase_H-like_EbsB-rel"/>
</dbReference>
<dbReference type="Proteomes" id="UP001472677">
    <property type="component" value="Unassembled WGS sequence"/>
</dbReference>
<evidence type="ECO:0000259" key="1">
    <source>
        <dbReference type="Pfam" id="PF13456"/>
    </source>
</evidence>